<evidence type="ECO:0000313" key="8">
    <source>
        <dbReference type="EMBL" id="MEO1782928.1"/>
    </source>
</evidence>
<evidence type="ECO:0000256" key="5">
    <source>
        <dbReference type="ARBA" id="ARBA00022842"/>
    </source>
</evidence>
<evidence type="ECO:0000256" key="4">
    <source>
        <dbReference type="ARBA" id="ARBA00022833"/>
    </source>
</evidence>
<keyword evidence="5" id="KW-0460">Magnesium</keyword>
<dbReference type="EMBL" id="MAEI02000001">
    <property type="protein sequence ID" value="MEO1782928.1"/>
    <property type="molecule type" value="Genomic_DNA"/>
</dbReference>
<keyword evidence="3" id="KW-0479">Metal-binding</keyword>
<reference evidence="8" key="1">
    <citation type="submission" date="2016-06" db="EMBL/GenBank/DDBJ databases">
        <authorList>
            <person name="Van Tyne D."/>
        </authorList>
    </citation>
    <scope>NUCLEOTIDE SEQUENCE</scope>
    <source>
        <strain evidence="8">JM9A</strain>
    </source>
</reference>
<evidence type="ECO:0000256" key="7">
    <source>
        <dbReference type="ARBA" id="ARBA00048451"/>
    </source>
</evidence>
<evidence type="ECO:0000256" key="6">
    <source>
        <dbReference type="ARBA" id="ARBA00038887"/>
    </source>
</evidence>
<evidence type="ECO:0000256" key="3">
    <source>
        <dbReference type="ARBA" id="ARBA00022723"/>
    </source>
</evidence>
<dbReference type="InterPro" id="IPR000600">
    <property type="entry name" value="ROK"/>
</dbReference>
<dbReference type="EC" id="2.7.1.4" evidence="6"/>
<protein>
    <recommendedName>
        <fullName evidence="6">fructokinase</fullName>
        <ecNumber evidence="6">2.7.1.4</ecNumber>
    </recommendedName>
</protein>
<evidence type="ECO:0000256" key="2">
    <source>
        <dbReference type="ARBA" id="ARBA00006479"/>
    </source>
</evidence>
<comment type="cofactor">
    <cofactor evidence="1">
        <name>Mg(2+)</name>
        <dbReference type="ChEBI" id="CHEBI:18420"/>
    </cofactor>
</comment>
<dbReference type="Gene3D" id="3.30.420.40">
    <property type="match status" value="2"/>
</dbReference>
<keyword evidence="9" id="KW-1185">Reference proteome</keyword>
<comment type="similarity">
    <text evidence="2">Belongs to the ROK (NagC/XylR) family.</text>
</comment>
<keyword evidence="4" id="KW-0862">Zinc</keyword>
<comment type="caution">
    <text evidence="8">The sequence shown here is derived from an EMBL/GenBank/DDBJ whole genome shotgun (WGS) entry which is preliminary data.</text>
</comment>
<sequence>MKMLFGGIEAGGTKFVCGVSDEQLQIIERVSFPTTTPAETMAQVLTFFDQYQGQLQGIGVGSFGPIDIKENSATYGYITSTPKLPWQQYDFVGTLKAAYDLPIAWTTDVNAACYGEYVAGHGQGLESVIYYTIGTGVGGGAVVQGEFLAGFSHPEMGHMLMQPYPDDDFAGNCPFHGNCLEGLAAGPAIEKRLGVKAQTLAPKEPFWKIEADYLAQCVYNTTLMYAPEQIILGGGVMKQPQLLPLVKAAFLKKLQGYVAIPAIDEYLKTPALGDNAGLTGCLALAKKSADSPVSSTSVL</sequence>
<reference evidence="8" key="2">
    <citation type="submission" date="2024-02" db="EMBL/GenBank/DDBJ databases">
        <title>The Genome Sequence of Enterococcus diestrammenae JM9A.</title>
        <authorList>
            <person name="Earl A."/>
            <person name="Manson A."/>
            <person name="Gilmore M."/>
            <person name="Sanders J."/>
            <person name="Shea T."/>
            <person name="Howe W."/>
            <person name="Livny J."/>
            <person name="Cuomo C."/>
            <person name="Neafsey D."/>
            <person name="Birren B."/>
        </authorList>
    </citation>
    <scope>NUCLEOTIDE SEQUENCE</scope>
    <source>
        <strain evidence="8">JM9A</strain>
    </source>
</reference>
<evidence type="ECO:0000313" key="9">
    <source>
        <dbReference type="Proteomes" id="UP001429357"/>
    </source>
</evidence>
<dbReference type="PANTHER" id="PTHR42742">
    <property type="entry name" value="TRANSCRIPTIONAL REPRESSOR MPRA"/>
    <property type="match status" value="1"/>
</dbReference>
<name>A0ABV0F4E0_9ENTE</name>
<comment type="catalytic activity">
    <reaction evidence="7">
        <text>D-fructose + ATP = D-fructose 6-phosphate + ADP + H(+)</text>
        <dbReference type="Rhea" id="RHEA:16125"/>
        <dbReference type="ChEBI" id="CHEBI:15378"/>
        <dbReference type="ChEBI" id="CHEBI:30616"/>
        <dbReference type="ChEBI" id="CHEBI:37721"/>
        <dbReference type="ChEBI" id="CHEBI:61527"/>
        <dbReference type="ChEBI" id="CHEBI:456216"/>
        <dbReference type="EC" id="2.7.1.4"/>
    </reaction>
</comment>
<dbReference type="Pfam" id="PF00480">
    <property type="entry name" value="ROK"/>
    <property type="match status" value="1"/>
</dbReference>
<proteinExistence type="inferred from homology"/>
<organism evidence="8 9">
    <name type="scientific">Enterococcus diestrammenae</name>
    <dbReference type="NCBI Taxonomy" id="1155073"/>
    <lineage>
        <taxon>Bacteria</taxon>
        <taxon>Bacillati</taxon>
        <taxon>Bacillota</taxon>
        <taxon>Bacilli</taxon>
        <taxon>Lactobacillales</taxon>
        <taxon>Enterococcaceae</taxon>
        <taxon>Enterococcus</taxon>
    </lineage>
</organism>
<dbReference type="PROSITE" id="PS01125">
    <property type="entry name" value="ROK"/>
    <property type="match status" value="1"/>
</dbReference>
<dbReference type="InterPro" id="IPR049874">
    <property type="entry name" value="ROK_cs"/>
</dbReference>
<dbReference type="SUPFAM" id="SSF53067">
    <property type="entry name" value="Actin-like ATPase domain"/>
    <property type="match status" value="1"/>
</dbReference>
<dbReference type="InterPro" id="IPR043129">
    <property type="entry name" value="ATPase_NBD"/>
</dbReference>
<dbReference type="InterPro" id="IPR051804">
    <property type="entry name" value="Carb_Metab_Reg_Kinase/Isom"/>
</dbReference>
<gene>
    <name evidence="8" type="ORF">BAU18_002545</name>
</gene>
<evidence type="ECO:0000256" key="1">
    <source>
        <dbReference type="ARBA" id="ARBA00001946"/>
    </source>
</evidence>
<dbReference type="CDD" id="cd24067">
    <property type="entry name" value="ASKHA_NBD_ROK_BsFRK-like"/>
    <property type="match status" value="1"/>
</dbReference>
<accession>A0ABV0F4E0</accession>
<dbReference type="PANTHER" id="PTHR42742:SF3">
    <property type="entry name" value="FRUCTOKINASE"/>
    <property type="match status" value="1"/>
</dbReference>
<dbReference type="Proteomes" id="UP001429357">
    <property type="component" value="Unassembled WGS sequence"/>
</dbReference>